<accession>A0AAV3UKV4</accession>
<dbReference type="InterPro" id="IPR047569">
    <property type="entry name" value="CBM56"/>
</dbReference>
<feature type="domain" description="CBM56" evidence="11">
    <location>
        <begin position="900"/>
        <end position="1002"/>
    </location>
</feature>
<dbReference type="PROSITE" id="PS50853">
    <property type="entry name" value="FN3"/>
    <property type="match status" value="1"/>
</dbReference>
<dbReference type="Pfam" id="PF22184">
    <property type="entry name" value="CBM_56"/>
    <property type="match status" value="1"/>
</dbReference>
<keyword evidence="4" id="KW-0378">Hydrolase</keyword>
<keyword evidence="7" id="KW-0961">Cell wall biogenesis/degradation</keyword>
<dbReference type="InterPro" id="IPR003961">
    <property type="entry name" value="FN3_dom"/>
</dbReference>
<evidence type="ECO:0000256" key="9">
    <source>
        <dbReference type="SAM" id="MobiDB-lite"/>
    </source>
</evidence>
<comment type="caution">
    <text evidence="12">The sequence shown here is derived from an EMBL/GenBank/DDBJ whole genome shotgun (WGS) entry which is preliminary data.</text>
</comment>
<dbReference type="Gene3D" id="2.60.40.10">
    <property type="entry name" value="Immunoglobulins"/>
    <property type="match status" value="1"/>
</dbReference>
<dbReference type="PROSITE" id="PS52005">
    <property type="entry name" value="CBM56"/>
    <property type="match status" value="1"/>
</dbReference>
<comment type="similarity">
    <text evidence="2">Belongs to the glycosyl hydrolase 81 family.</text>
</comment>
<feature type="compositionally biased region" description="Polar residues" evidence="9">
    <location>
        <begin position="885"/>
        <end position="910"/>
    </location>
</feature>
<dbReference type="InterPro" id="IPR005200">
    <property type="entry name" value="Endo-beta-glucanase"/>
</dbReference>
<gene>
    <name evidence="12" type="ORF">GCM10025751_36760</name>
</gene>
<dbReference type="PROSITE" id="PS52008">
    <property type="entry name" value="GH81"/>
    <property type="match status" value="1"/>
</dbReference>
<feature type="region of interest" description="Disordered" evidence="9">
    <location>
        <begin position="883"/>
        <end position="917"/>
    </location>
</feature>
<keyword evidence="5" id="KW-0119">Carbohydrate metabolism</keyword>
<name>A0AAV3UKV4_9EURY</name>
<evidence type="ECO:0000256" key="1">
    <source>
        <dbReference type="ARBA" id="ARBA00000382"/>
    </source>
</evidence>
<evidence type="ECO:0000256" key="2">
    <source>
        <dbReference type="ARBA" id="ARBA00010730"/>
    </source>
</evidence>
<reference evidence="12 13" key="1">
    <citation type="journal article" date="2019" name="Int. J. Syst. Evol. Microbiol.">
        <title>The Global Catalogue of Microorganisms (GCM) 10K type strain sequencing project: providing services to taxonomists for standard genome sequencing and annotation.</title>
        <authorList>
            <consortium name="The Broad Institute Genomics Platform"/>
            <consortium name="The Broad Institute Genome Sequencing Center for Infectious Disease"/>
            <person name="Wu L."/>
            <person name="Ma J."/>
        </authorList>
    </citation>
    <scope>NUCLEOTIDE SEQUENCE [LARGE SCALE GENOMIC DNA]</scope>
    <source>
        <strain evidence="12 13">JCM 17504</strain>
    </source>
</reference>
<keyword evidence="13" id="KW-1185">Reference proteome</keyword>
<evidence type="ECO:0000313" key="12">
    <source>
        <dbReference type="EMBL" id="GAA5056174.1"/>
    </source>
</evidence>
<dbReference type="GO" id="GO:0071555">
    <property type="term" value="P:cell wall organization"/>
    <property type="evidence" value="ECO:0007669"/>
    <property type="project" value="UniProtKB-KW"/>
</dbReference>
<dbReference type="CDD" id="cd00063">
    <property type="entry name" value="FN3"/>
    <property type="match status" value="1"/>
</dbReference>
<evidence type="ECO:0000313" key="13">
    <source>
        <dbReference type="Proteomes" id="UP001501729"/>
    </source>
</evidence>
<feature type="region of interest" description="Disordered" evidence="9">
    <location>
        <begin position="1"/>
        <end position="35"/>
    </location>
</feature>
<dbReference type="InterPro" id="IPR013783">
    <property type="entry name" value="Ig-like_fold"/>
</dbReference>
<dbReference type="InterPro" id="IPR040720">
    <property type="entry name" value="GH81_C"/>
</dbReference>
<feature type="region of interest" description="Disordered" evidence="9">
    <location>
        <begin position="66"/>
        <end position="89"/>
    </location>
</feature>
<organism evidence="12 13">
    <name type="scientific">Haladaptatus pallidirubidus</name>
    <dbReference type="NCBI Taxonomy" id="1008152"/>
    <lineage>
        <taxon>Archaea</taxon>
        <taxon>Methanobacteriati</taxon>
        <taxon>Methanobacteriota</taxon>
        <taxon>Stenosarchaea group</taxon>
        <taxon>Halobacteria</taxon>
        <taxon>Halobacteriales</taxon>
        <taxon>Haladaptataceae</taxon>
        <taxon>Haladaptatus</taxon>
    </lineage>
</organism>
<evidence type="ECO:0000256" key="7">
    <source>
        <dbReference type="ARBA" id="ARBA00023316"/>
    </source>
</evidence>
<dbReference type="GO" id="GO:0030246">
    <property type="term" value="F:carbohydrate binding"/>
    <property type="evidence" value="ECO:0007669"/>
    <property type="project" value="InterPro"/>
</dbReference>
<dbReference type="Pfam" id="PF00041">
    <property type="entry name" value="fn3"/>
    <property type="match status" value="1"/>
</dbReference>
<feature type="compositionally biased region" description="Polar residues" evidence="9">
    <location>
        <begin position="804"/>
        <end position="825"/>
    </location>
</feature>
<evidence type="ECO:0000256" key="6">
    <source>
        <dbReference type="ARBA" id="ARBA00023295"/>
    </source>
</evidence>
<dbReference type="GO" id="GO:0042973">
    <property type="term" value="F:glucan endo-1,3-beta-D-glucosidase activity"/>
    <property type="evidence" value="ECO:0007669"/>
    <property type="project" value="UniProtKB-EC"/>
</dbReference>
<sequence length="1002" mass="107765">MAEHTDGAGTNPQNRASNSDEPHESQESPGSSDALSLSRRSYFGAFGAAGLVGLASIPEPTAAASGVHGVGNGSYTHEKPSGEGEPPATLYTTSNVRAPIPSNDWWSSALVTVYSENLFFHPGFALANDTGLRVGHPTTWNYPNEDAKMNVERDFTLGHTATTFADTRVDGHSDWSVTLKWGAGTATTLTASLTKGSPYIFCEFEGGGAELGFQTAPTVWDDRRNVLGLTHEDNHYGLFAPSGDDWSGVGSATLTNGLSGGYVTIAVLPDGTSSTLDTFETYAYNFITDTGAGDATRVSPTYDQAAGEVRTTYSFNTDNKPESATGGTLTGLYPHQHKYLSRSTLGYTYECPRGTMRTVSGSSFTTTHPFRGVLPFLPDQGTYNRSELSSYVSDVSAGYDNGQGSGTYWTGKDYGRMAEAAPIADQVGNTSKRDALHGAIRSELENWLTADSGESQDLFYYNDQWGTLIGYPDSYGAAGELNDHHFHYGYFVRGAAELARNDESWAGDGNWGGMIDLLIRDYANWERPNRANTREPADNPADSFPFLRNFSPFGGHSWAAGTAEFAGGNDQESSSEAIHAYGAMVQWAVFTGNDEMLNWAAYLYTHEVCSAREYWFDVDDQNHPDGWSHDTAGIVWGIKYAYATWFSADAEAIHGINYLPFGGHSLYLGWDSQLAERNYSEAVANDNNGGDWDYWADIMWNYRAFSDVTDAKNMFQAAKSTYTPEAGETKAHTYHWIYNIDAMGNPDPSVTAGYPLAAAFDDGSERTYVAYNGEDSAITVTFSDGTTLSVPANSMEASTGDGGSSDTTPPTAPSNLRSPGHTGSSVDLAWDAASDGDSGVSHYVVYVDGAENRQVSAGTTSATVSGFASGTSYDFTVTAVDGAGNESSASNAVSVTTDSSGGGDYSQSATRIDGSDSDTATDELRFEFVSNVGSDWVDIHYTVNGGTQYNYRMNNPSGDTHTLETTPDHVVGDFASGDLIDYYFTYQHDGTASDTGWFSLTY</sequence>
<dbReference type="AlphaFoldDB" id="A0AAV3UKV4"/>
<evidence type="ECO:0000259" key="10">
    <source>
        <dbReference type="PROSITE" id="PS50853"/>
    </source>
</evidence>
<dbReference type="GeneID" id="68614459"/>
<feature type="region of interest" description="Disordered" evidence="9">
    <location>
        <begin position="791"/>
        <end position="830"/>
    </location>
</feature>
<dbReference type="Proteomes" id="UP001501729">
    <property type="component" value="Unassembled WGS sequence"/>
</dbReference>
<proteinExistence type="inferred from homology"/>
<feature type="compositionally biased region" description="Polar residues" evidence="9">
    <location>
        <begin position="8"/>
        <end position="17"/>
    </location>
</feature>
<dbReference type="PANTHER" id="PTHR31983">
    <property type="entry name" value="ENDO-1,3(4)-BETA-GLUCANASE 1"/>
    <property type="match status" value="1"/>
</dbReference>
<dbReference type="Gene3D" id="2.70.98.30">
    <property type="entry name" value="Golgi alpha-mannosidase II, domain 4"/>
    <property type="match status" value="1"/>
</dbReference>
<dbReference type="Pfam" id="PF17652">
    <property type="entry name" value="Glyco_hydro81C"/>
    <property type="match status" value="1"/>
</dbReference>
<keyword evidence="6" id="KW-0326">Glycosidase</keyword>
<dbReference type="SMART" id="SM00060">
    <property type="entry name" value="FN3"/>
    <property type="match status" value="1"/>
</dbReference>
<evidence type="ECO:0000256" key="5">
    <source>
        <dbReference type="ARBA" id="ARBA00023277"/>
    </source>
</evidence>
<evidence type="ECO:0000256" key="3">
    <source>
        <dbReference type="ARBA" id="ARBA00012780"/>
    </source>
</evidence>
<dbReference type="EMBL" id="BAABKX010000015">
    <property type="protein sequence ID" value="GAA5056174.1"/>
    <property type="molecule type" value="Genomic_DNA"/>
</dbReference>
<comment type="catalytic activity">
    <reaction evidence="1">
        <text>Hydrolysis of (1-&gt;3)-beta-D-glucosidic linkages in (1-&gt;3)-beta-D-glucans.</text>
        <dbReference type="EC" id="3.2.1.39"/>
    </reaction>
</comment>
<dbReference type="GO" id="GO:0000272">
    <property type="term" value="P:polysaccharide catabolic process"/>
    <property type="evidence" value="ECO:0007669"/>
    <property type="project" value="UniProtKB-KW"/>
</dbReference>
<evidence type="ECO:0000259" key="11">
    <source>
        <dbReference type="PROSITE" id="PS52005"/>
    </source>
</evidence>
<dbReference type="EC" id="3.2.1.39" evidence="3"/>
<dbReference type="GO" id="GO:0052861">
    <property type="term" value="F:endo-1,3(4)-beta-glucanase activity"/>
    <property type="evidence" value="ECO:0007669"/>
    <property type="project" value="InterPro"/>
</dbReference>
<keyword evidence="8" id="KW-0624">Polysaccharide degradation</keyword>
<dbReference type="PANTHER" id="PTHR31983:SF0">
    <property type="entry name" value="GLUCAN ENDO-1,3-BETA-D-GLUCOSIDASE 2"/>
    <property type="match status" value="1"/>
</dbReference>
<dbReference type="InterPro" id="IPR036116">
    <property type="entry name" value="FN3_sf"/>
</dbReference>
<evidence type="ECO:0000256" key="4">
    <source>
        <dbReference type="ARBA" id="ARBA00022801"/>
    </source>
</evidence>
<evidence type="ECO:0000256" key="8">
    <source>
        <dbReference type="ARBA" id="ARBA00023326"/>
    </source>
</evidence>
<protein>
    <recommendedName>
        <fullName evidence="3">glucan endo-1,3-beta-D-glucosidase</fullName>
        <ecNumber evidence="3">3.2.1.39</ecNumber>
    </recommendedName>
</protein>
<dbReference type="SUPFAM" id="SSF49265">
    <property type="entry name" value="Fibronectin type III"/>
    <property type="match status" value="1"/>
</dbReference>
<feature type="domain" description="Fibronectin type-III" evidence="10">
    <location>
        <begin position="812"/>
        <end position="900"/>
    </location>
</feature>
<dbReference type="RefSeq" id="WP_227774190.1">
    <property type="nucleotide sequence ID" value="NZ_BAABKX010000015.1"/>
</dbReference>